<keyword evidence="7" id="KW-1185">Reference proteome</keyword>
<evidence type="ECO:0000256" key="2">
    <source>
        <dbReference type="ARBA" id="ARBA00022837"/>
    </source>
</evidence>
<keyword evidence="3" id="KW-0325">Glycoprotein</keyword>
<evidence type="ECO:0000256" key="4">
    <source>
        <dbReference type="SAM" id="SignalP"/>
    </source>
</evidence>
<dbReference type="SUPFAM" id="SSF53649">
    <property type="entry name" value="Alkaline phosphatase-like"/>
    <property type="match status" value="1"/>
</dbReference>
<evidence type="ECO:0000259" key="5">
    <source>
        <dbReference type="Pfam" id="PF00884"/>
    </source>
</evidence>
<keyword evidence="6" id="KW-0378">Hydrolase</keyword>
<feature type="chain" id="PRO_5047403424" evidence="4">
    <location>
        <begin position="34"/>
        <end position="529"/>
    </location>
</feature>
<organism evidence="6 7">
    <name type="scientific">Aureococcus anophagefferens</name>
    <name type="common">Harmful bloom alga</name>
    <dbReference type="NCBI Taxonomy" id="44056"/>
    <lineage>
        <taxon>Eukaryota</taxon>
        <taxon>Sar</taxon>
        <taxon>Stramenopiles</taxon>
        <taxon>Ochrophyta</taxon>
        <taxon>Pelagophyceae</taxon>
        <taxon>Pelagomonadales</taxon>
        <taxon>Pelagomonadaceae</taxon>
        <taxon>Aureococcus</taxon>
    </lineage>
</organism>
<keyword evidence="2" id="KW-0106">Calcium</keyword>
<dbReference type="Gene3D" id="3.30.1120.10">
    <property type="match status" value="1"/>
</dbReference>
<dbReference type="PANTHER" id="PTHR10342:SF274">
    <property type="entry name" value="ARYLSULFATASE B"/>
    <property type="match status" value="1"/>
</dbReference>
<reference evidence="6 7" key="1">
    <citation type="submission" date="2024-03" db="EMBL/GenBank/DDBJ databases">
        <title>Aureococcus anophagefferens CCMP1851 and Kratosvirus quantuckense: Draft genome of a second virus-susceptible host strain in the model system.</title>
        <authorList>
            <person name="Chase E."/>
            <person name="Truchon A.R."/>
            <person name="Schepens W."/>
            <person name="Wilhelm S.W."/>
        </authorList>
    </citation>
    <scope>NUCLEOTIDE SEQUENCE [LARGE SCALE GENOMIC DNA]</scope>
    <source>
        <strain evidence="6 7">CCMP1851</strain>
    </source>
</reference>
<protein>
    <submittedName>
        <fullName evidence="6">Sulfuric ester hydrolase</fullName>
    </submittedName>
</protein>
<dbReference type="Proteomes" id="UP001363151">
    <property type="component" value="Unassembled WGS sequence"/>
</dbReference>
<accession>A0ABR1GBU0</accession>
<dbReference type="InterPro" id="IPR047115">
    <property type="entry name" value="ARSB"/>
</dbReference>
<dbReference type="Pfam" id="PF00884">
    <property type="entry name" value="Sulfatase"/>
    <property type="match status" value="1"/>
</dbReference>
<evidence type="ECO:0000313" key="7">
    <source>
        <dbReference type="Proteomes" id="UP001363151"/>
    </source>
</evidence>
<sequence length="529" mass="57177">MAEERTHRKHWGALRAPLRTTLYLLAITGAASSKPPHLISIFADDLGWYDTALYNEHAPTPAIAALANDGLLLERHYVFRYCSPSRRSFLSGRFPTSITSVQPDGDRLCSDFLPLATTTLAEKLRDGAGYECHFFGKGHLGYETTDHLPINRGFASHVGFLSGSEHYSHGLLHGDNSSDLWLDREPALALAPVLDSATTYYAGRAVDAVEAHAADGPPLFMYVAFQNVHTPYEMPPEDERGAWPDFPLCADCVYAQMLHALDLGVDRVAKALKTTNKWDDALLLFTADNGGVGEFGNNRPLRGHKHDPWEGGTRAAAFLAGGRLPARLRGARTGAKFVHVADWFCGLAGVDAADDVVFDGVVRGVDGVDVWPLLTGANTTQPRPVTPVTEVSVVDAASPDRWWKLVTLAGQSVRYAANATQTPAESACLAGRQPDPPQPGRTDPVVTGDDCPVCNATAPCLFDVLGDAEEKHNVAAQHPDVVRRLAGALDDASLYYVTGSLDPALLEAKYRRIDNASWAGFQAPCYAPV</sequence>
<proteinExistence type="predicted"/>
<evidence type="ECO:0000256" key="1">
    <source>
        <dbReference type="ARBA" id="ARBA00022723"/>
    </source>
</evidence>
<feature type="signal peptide" evidence="4">
    <location>
        <begin position="1"/>
        <end position="33"/>
    </location>
</feature>
<dbReference type="PANTHER" id="PTHR10342">
    <property type="entry name" value="ARYLSULFATASE"/>
    <property type="match status" value="1"/>
</dbReference>
<name>A0ABR1GBU0_AURAN</name>
<dbReference type="InterPro" id="IPR017850">
    <property type="entry name" value="Alkaline_phosphatase_core_sf"/>
</dbReference>
<dbReference type="GO" id="GO:0016787">
    <property type="term" value="F:hydrolase activity"/>
    <property type="evidence" value="ECO:0007669"/>
    <property type="project" value="UniProtKB-KW"/>
</dbReference>
<keyword evidence="4" id="KW-0732">Signal</keyword>
<dbReference type="InterPro" id="IPR000917">
    <property type="entry name" value="Sulfatase_N"/>
</dbReference>
<comment type="caution">
    <text evidence="6">The sequence shown here is derived from an EMBL/GenBank/DDBJ whole genome shotgun (WGS) entry which is preliminary data.</text>
</comment>
<keyword evidence="1" id="KW-0479">Metal-binding</keyword>
<evidence type="ECO:0000313" key="6">
    <source>
        <dbReference type="EMBL" id="KAK7253282.1"/>
    </source>
</evidence>
<evidence type="ECO:0000256" key="3">
    <source>
        <dbReference type="ARBA" id="ARBA00023180"/>
    </source>
</evidence>
<dbReference type="Gene3D" id="3.40.720.10">
    <property type="entry name" value="Alkaline Phosphatase, subunit A"/>
    <property type="match status" value="1"/>
</dbReference>
<feature type="domain" description="Sulfatase N-terminal" evidence="5">
    <location>
        <begin position="36"/>
        <end position="344"/>
    </location>
</feature>
<dbReference type="EMBL" id="JBBJCI010000035">
    <property type="protein sequence ID" value="KAK7253282.1"/>
    <property type="molecule type" value="Genomic_DNA"/>
</dbReference>
<gene>
    <name evidence="6" type="primary">ARSB</name>
    <name evidence="6" type="ORF">SO694_00001265</name>
</gene>